<dbReference type="PROSITE" id="PS51782">
    <property type="entry name" value="LYSM"/>
    <property type="match status" value="1"/>
</dbReference>
<dbReference type="PANTHER" id="PTHR34700:SF4">
    <property type="entry name" value="PHAGE-LIKE ELEMENT PBSX PROTEIN XKDP"/>
    <property type="match status" value="1"/>
</dbReference>
<name>A0A2P7QX76_9GAMM</name>
<dbReference type="Gene3D" id="3.10.350.10">
    <property type="entry name" value="LysM domain"/>
    <property type="match status" value="1"/>
</dbReference>
<dbReference type="SMART" id="SM00257">
    <property type="entry name" value="LysM"/>
    <property type="match status" value="1"/>
</dbReference>
<keyword evidence="3" id="KW-1185">Reference proteome</keyword>
<protein>
    <recommendedName>
        <fullName evidence="1">LysM domain-containing protein</fullName>
    </recommendedName>
</protein>
<dbReference type="AlphaFoldDB" id="A0A2P7QX76"/>
<gene>
    <name evidence="2" type="ORF">C7I36_09820</name>
</gene>
<evidence type="ECO:0000259" key="1">
    <source>
        <dbReference type="PROSITE" id="PS51782"/>
    </source>
</evidence>
<dbReference type="Pfam" id="PF01476">
    <property type="entry name" value="LysM"/>
    <property type="match status" value="1"/>
</dbReference>
<comment type="caution">
    <text evidence="2">The sequence shown here is derived from an EMBL/GenBank/DDBJ whole genome shotgun (WGS) entry which is preliminary data.</text>
</comment>
<dbReference type="SUPFAM" id="SSF54106">
    <property type="entry name" value="LysM domain"/>
    <property type="match status" value="1"/>
</dbReference>
<dbReference type="InterPro" id="IPR036779">
    <property type="entry name" value="LysM_dom_sf"/>
</dbReference>
<dbReference type="CDD" id="cd00118">
    <property type="entry name" value="LysM"/>
    <property type="match status" value="1"/>
</dbReference>
<evidence type="ECO:0000313" key="2">
    <source>
        <dbReference type="EMBL" id="PSJ42566.1"/>
    </source>
</evidence>
<sequence>MFLLALLLVSVSGVRADGPELNEHYPRHYTVRQGDTLWDISARFLRQPWRWPELWRHNPQLDSPHLIYPGDELVLQWIDGRPRLMKRREREGVVRLVPRMRAAAVPTVSLSTIVSFTDGYRLLDKAELAAAAYLVGDGEGRRLLIKGEEAYARGRLVPGGLYGVYREQGPLLPGARRDEQRVALVGTLVAREQVRDTLARVAITSQRQEMRQGDLLLPLAADGTLAAFYFPRPGPELADGEVIAMGREGSVAGRNGVVFINGGEAEGVRPGDLYGVLKPGPGIYDYDASALGQLRYADSASRYLRNTGPAELLPAEPVARIMVFRVYRHASAALILDSKALIRSRYPLGPPGDGAR</sequence>
<evidence type="ECO:0000313" key="3">
    <source>
        <dbReference type="Proteomes" id="UP000242181"/>
    </source>
</evidence>
<organism evidence="2 3">
    <name type="scientific">Zobellella taiwanensis</name>
    <dbReference type="NCBI Taxonomy" id="347535"/>
    <lineage>
        <taxon>Bacteria</taxon>
        <taxon>Pseudomonadati</taxon>
        <taxon>Pseudomonadota</taxon>
        <taxon>Gammaproteobacteria</taxon>
        <taxon>Aeromonadales</taxon>
        <taxon>Aeromonadaceae</taxon>
        <taxon>Zobellella</taxon>
    </lineage>
</organism>
<dbReference type="InterPro" id="IPR018392">
    <property type="entry name" value="LysM"/>
</dbReference>
<reference evidence="2 3" key="1">
    <citation type="submission" date="2018-03" db="EMBL/GenBank/DDBJ databases">
        <title>The draft genome of Zobellella taiwanensis JCM 13381.</title>
        <authorList>
            <person name="Liu L."/>
            <person name="Li L."/>
            <person name="Wang T."/>
            <person name="Zhang X."/>
            <person name="Liang L."/>
        </authorList>
    </citation>
    <scope>NUCLEOTIDE SEQUENCE [LARGE SCALE GENOMIC DNA]</scope>
    <source>
        <strain evidence="2 3">JCM 13381</strain>
    </source>
</reference>
<dbReference type="InterPro" id="IPR052196">
    <property type="entry name" value="Bact_Kbp"/>
</dbReference>
<feature type="domain" description="LysM" evidence="1">
    <location>
        <begin position="27"/>
        <end position="75"/>
    </location>
</feature>
<proteinExistence type="predicted"/>
<dbReference type="Proteomes" id="UP000242181">
    <property type="component" value="Unassembled WGS sequence"/>
</dbReference>
<dbReference type="PANTHER" id="PTHR34700">
    <property type="entry name" value="POTASSIUM BINDING PROTEIN KBP"/>
    <property type="match status" value="1"/>
</dbReference>
<accession>A0A2P7QX76</accession>
<dbReference type="EMBL" id="PXYH01000011">
    <property type="protein sequence ID" value="PSJ42566.1"/>
    <property type="molecule type" value="Genomic_DNA"/>
</dbReference>